<sequence length="40" mass="4240">MYQELLTTTAGVGITDEARKAVAAFGLCCDHDLVVESLVV</sequence>
<evidence type="ECO:0000313" key="2">
    <source>
        <dbReference type="EMBL" id="GMN67863.1"/>
    </source>
</evidence>
<comment type="caution">
    <text evidence="2">The sequence shown here is derived from an EMBL/GenBank/DDBJ whole genome shotgun (WGS) entry which is preliminary data.</text>
</comment>
<evidence type="ECO:0000313" key="3">
    <source>
        <dbReference type="Proteomes" id="UP001187192"/>
    </source>
</evidence>
<reference evidence="2" key="1">
    <citation type="submission" date="2023-07" db="EMBL/GenBank/DDBJ databases">
        <title>draft genome sequence of fig (Ficus carica).</title>
        <authorList>
            <person name="Takahashi T."/>
            <person name="Nishimura K."/>
        </authorList>
    </citation>
    <scope>NUCLEOTIDE SEQUENCE</scope>
</reference>
<dbReference type="Proteomes" id="UP001187192">
    <property type="component" value="Unassembled WGS sequence"/>
</dbReference>
<organism evidence="2 3">
    <name type="scientific">Ficus carica</name>
    <name type="common">Common fig</name>
    <dbReference type="NCBI Taxonomy" id="3494"/>
    <lineage>
        <taxon>Eukaryota</taxon>
        <taxon>Viridiplantae</taxon>
        <taxon>Streptophyta</taxon>
        <taxon>Embryophyta</taxon>
        <taxon>Tracheophyta</taxon>
        <taxon>Spermatophyta</taxon>
        <taxon>Magnoliopsida</taxon>
        <taxon>eudicotyledons</taxon>
        <taxon>Gunneridae</taxon>
        <taxon>Pentapetalae</taxon>
        <taxon>rosids</taxon>
        <taxon>fabids</taxon>
        <taxon>Rosales</taxon>
        <taxon>Moraceae</taxon>
        <taxon>Ficeae</taxon>
        <taxon>Ficus</taxon>
    </lineage>
</organism>
<evidence type="ECO:0000313" key="1">
    <source>
        <dbReference type="EMBL" id="GMN67854.1"/>
    </source>
</evidence>
<gene>
    <name evidence="1" type="ORF">TIFTF001_036914</name>
    <name evidence="2" type="ORF">TIFTF001_036923</name>
</gene>
<dbReference type="EMBL" id="BTGU01000513">
    <property type="protein sequence ID" value="GMN67863.1"/>
    <property type="molecule type" value="Genomic_DNA"/>
</dbReference>
<dbReference type="AlphaFoldDB" id="A0AA88J8B4"/>
<protein>
    <submittedName>
        <fullName evidence="2">Uncharacterized protein</fullName>
    </submittedName>
</protein>
<proteinExistence type="predicted"/>
<name>A0AA88J8B4_FICCA</name>
<dbReference type="EMBL" id="BTGU01000511">
    <property type="protein sequence ID" value="GMN67854.1"/>
    <property type="molecule type" value="Genomic_DNA"/>
</dbReference>
<keyword evidence="3" id="KW-1185">Reference proteome</keyword>
<accession>A0AA88J8B4</accession>